<dbReference type="InterPro" id="IPR014001">
    <property type="entry name" value="Helicase_ATP-bd"/>
</dbReference>
<keyword evidence="4" id="KW-0378">Hydrolase</keyword>
<name>L0FUD6_ECHVK</name>
<evidence type="ECO:0000256" key="9">
    <source>
        <dbReference type="ARBA" id="ARBA00034617"/>
    </source>
</evidence>
<keyword evidence="8" id="KW-0413">Isomerase</keyword>
<keyword evidence="2" id="KW-0479">Metal-binding</keyword>
<dbReference type="Gene3D" id="1.10.10.10">
    <property type="entry name" value="Winged helix-like DNA-binding domain superfamily/Winged helix DNA-binding domain"/>
    <property type="match status" value="1"/>
</dbReference>
<dbReference type="EC" id="5.6.2.4" evidence="10"/>
<dbReference type="InterPro" id="IPR032284">
    <property type="entry name" value="RecQ_Zn-bd"/>
</dbReference>
<evidence type="ECO:0000259" key="13">
    <source>
        <dbReference type="PROSITE" id="PS51192"/>
    </source>
</evidence>
<evidence type="ECO:0000256" key="11">
    <source>
        <dbReference type="ARBA" id="ARBA00044535"/>
    </source>
</evidence>
<feature type="domain" description="Helicase C-terminal" evidence="14">
    <location>
        <begin position="215"/>
        <end position="361"/>
    </location>
</feature>
<dbReference type="PANTHER" id="PTHR13710">
    <property type="entry name" value="DNA HELICASE RECQ FAMILY MEMBER"/>
    <property type="match status" value="1"/>
</dbReference>
<evidence type="ECO:0000256" key="10">
    <source>
        <dbReference type="ARBA" id="ARBA00034808"/>
    </source>
</evidence>
<evidence type="ECO:0000313" key="16">
    <source>
        <dbReference type="Proteomes" id="UP000010796"/>
    </source>
</evidence>
<keyword evidence="6" id="KW-0067">ATP-binding</keyword>
<dbReference type="GO" id="GO:0043590">
    <property type="term" value="C:bacterial nucleoid"/>
    <property type="evidence" value="ECO:0007669"/>
    <property type="project" value="TreeGrafter"/>
</dbReference>
<keyword evidence="7" id="KW-0238">DNA-binding</keyword>
<dbReference type="OrthoDB" id="9763310at2"/>
<keyword evidence="16" id="KW-1185">Reference proteome</keyword>
<organism evidence="15 16">
    <name type="scientific">Echinicola vietnamensis (strain DSM 17526 / LMG 23754 / KMM 6221)</name>
    <dbReference type="NCBI Taxonomy" id="926556"/>
    <lineage>
        <taxon>Bacteria</taxon>
        <taxon>Pseudomonadati</taxon>
        <taxon>Bacteroidota</taxon>
        <taxon>Cytophagia</taxon>
        <taxon>Cytophagales</taxon>
        <taxon>Cyclobacteriaceae</taxon>
        <taxon>Echinicola</taxon>
    </lineage>
</organism>
<dbReference type="FunFam" id="3.40.50.300:FF:000296">
    <property type="entry name" value="ATP-dependent DNA helicase RecQ"/>
    <property type="match status" value="1"/>
</dbReference>
<evidence type="ECO:0000313" key="15">
    <source>
        <dbReference type="EMBL" id="AGA76633.1"/>
    </source>
</evidence>
<evidence type="ECO:0000256" key="4">
    <source>
        <dbReference type="ARBA" id="ARBA00022801"/>
    </source>
</evidence>
<keyword evidence="5 15" id="KW-0347">Helicase</keyword>
<accession>L0FUD6</accession>
<reference evidence="16" key="1">
    <citation type="submission" date="2012-02" db="EMBL/GenBank/DDBJ databases">
        <title>The complete genome of Echinicola vietnamensis DSM 17526.</title>
        <authorList>
            <person name="Lucas S."/>
            <person name="Copeland A."/>
            <person name="Lapidus A."/>
            <person name="Glavina del Rio T."/>
            <person name="Dalin E."/>
            <person name="Tice H."/>
            <person name="Bruce D."/>
            <person name="Goodwin L."/>
            <person name="Pitluck S."/>
            <person name="Peters L."/>
            <person name="Ovchinnikova G."/>
            <person name="Teshima H."/>
            <person name="Kyrpides N."/>
            <person name="Mavromatis K."/>
            <person name="Ivanova N."/>
            <person name="Brettin T."/>
            <person name="Detter J.C."/>
            <person name="Han C."/>
            <person name="Larimer F."/>
            <person name="Land M."/>
            <person name="Hauser L."/>
            <person name="Markowitz V."/>
            <person name="Cheng J.-F."/>
            <person name="Hugenholtz P."/>
            <person name="Woyke T."/>
            <person name="Wu D."/>
            <person name="Brambilla E."/>
            <person name="Klenk H.-P."/>
            <person name="Eisen J.A."/>
        </authorList>
    </citation>
    <scope>NUCLEOTIDE SEQUENCE [LARGE SCALE GENOMIC DNA]</scope>
    <source>
        <strain evidence="16">DSM 17526 / LMG 23754 / KMM 6221</strain>
    </source>
</reference>
<evidence type="ECO:0000256" key="12">
    <source>
        <dbReference type="ARBA" id="ARBA00044550"/>
    </source>
</evidence>
<dbReference type="EMBL" id="CP003346">
    <property type="protein sequence ID" value="AGA76633.1"/>
    <property type="molecule type" value="Genomic_DNA"/>
</dbReference>
<dbReference type="HOGENOM" id="CLU_001103_9_7_10"/>
<dbReference type="PATRIC" id="fig|926556.3.peg.345"/>
<dbReference type="GO" id="GO:0043138">
    <property type="term" value="F:3'-5' DNA helicase activity"/>
    <property type="evidence" value="ECO:0007669"/>
    <property type="project" value="UniProtKB-EC"/>
</dbReference>
<dbReference type="NCBIfam" id="TIGR00614">
    <property type="entry name" value="recQ_fam"/>
    <property type="match status" value="1"/>
</dbReference>
<comment type="catalytic activity">
    <reaction evidence="9">
        <text>Couples ATP hydrolysis with the unwinding of duplex DNA by translocating in the 3'-5' direction.</text>
        <dbReference type="EC" id="5.6.2.4"/>
    </reaction>
</comment>
<dbReference type="SMART" id="SM00490">
    <property type="entry name" value="HELICc"/>
    <property type="match status" value="1"/>
</dbReference>
<dbReference type="GO" id="GO:0006281">
    <property type="term" value="P:DNA repair"/>
    <property type="evidence" value="ECO:0007669"/>
    <property type="project" value="TreeGrafter"/>
</dbReference>
<dbReference type="InterPro" id="IPR004589">
    <property type="entry name" value="DNA_helicase_ATP-dep_RecQ"/>
</dbReference>
<dbReference type="STRING" id="926556.Echvi_0342"/>
<dbReference type="AlphaFoldDB" id="L0FUD6"/>
<evidence type="ECO:0000256" key="5">
    <source>
        <dbReference type="ARBA" id="ARBA00022806"/>
    </source>
</evidence>
<dbReference type="PANTHER" id="PTHR13710:SF105">
    <property type="entry name" value="ATP-DEPENDENT DNA HELICASE Q1"/>
    <property type="match status" value="1"/>
</dbReference>
<dbReference type="GO" id="GO:0006310">
    <property type="term" value="P:DNA recombination"/>
    <property type="evidence" value="ECO:0007669"/>
    <property type="project" value="InterPro"/>
</dbReference>
<dbReference type="InterPro" id="IPR011545">
    <property type="entry name" value="DEAD/DEAH_box_helicase_dom"/>
</dbReference>
<dbReference type="Pfam" id="PF00270">
    <property type="entry name" value="DEAD"/>
    <property type="match status" value="1"/>
</dbReference>
<dbReference type="eggNOG" id="COG0514">
    <property type="taxonomic scope" value="Bacteria"/>
</dbReference>
<evidence type="ECO:0000256" key="7">
    <source>
        <dbReference type="ARBA" id="ARBA00023125"/>
    </source>
</evidence>
<dbReference type="GO" id="GO:0005737">
    <property type="term" value="C:cytoplasm"/>
    <property type="evidence" value="ECO:0007669"/>
    <property type="project" value="TreeGrafter"/>
</dbReference>
<keyword evidence="3" id="KW-0547">Nucleotide-binding</keyword>
<evidence type="ECO:0000256" key="1">
    <source>
        <dbReference type="ARBA" id="ARBA00005446"/>
    </source>
</evidence>
<dbReference type="RefSeq" id="WP_015264200.1">
    <property type="nucleotide sequence ID" value="NC_019904.1"/>
</dbReference>
<dbReference type="GO" id="GO:0016787">
    <property type="term" value="F:hydrolase activity"/>
    <property type="evidence" value="ECO:0007669"/>
    <property type="project" value="UniProtKB-KW"/>
</dbReference>
<proteinExistence type="inferred from homology"/>
<sequence length="640" mass="72872">MKTKALSVLKKVFGYDDFRPMQLDIVLSVAAGKDTLALLPTGGGKSICFQVPALMQEGICVVVSPLIALMKDQVDNLRKRGVLATAIYSGMRKREIDTTLDNCIYGNYKFLYVSPERLKSDLFIERFKRMKVNMVAIDEAHCISQWGYDFRPPYLEIAALREYHPDTPFIALTASATLQVKQDILEKLALRDPAVFVKSFARKNLSYAVRKAENKLEKAIEILQKVGGSAIVYVRSRKATKELAQALYRLGISATFYHAGLDKQLREQRQMEWKNNKVRVMVATNAFGMGIDKPDVRVVIHVDLPENLENYYQEAGRAGRDEWKAFAVLLYQDKDLEVLVERAEQSYPPIDFIKRVYQSLANYYRIAVGSSLMVSYDFDIIAFTNTYHLDLLMTYNALKILQEEALVELSEGYYSPSTFHFLIGQSRLYEYQIAHAALDPVIKVLLRMYGGELFSEYLKIREDKLATVLNIPEREVVKLLERMDNLDIAAYNKKKDQPQVTFLTHRYDAGRLPLNTKRIAERRDTSVEKAKAMVAYVTNTTMCRTRQLLAYFGEVSDTSCGVCDVCLEKKKAANAPNYQEEVREKLLQTLADGDAFTYQDLLAKANLSSTDPYATKLLRVMEDEGEIVSLADGRIKIKNE</sequence>
<evidence type="ECO:0000256" key="8">
    <source>
        <dbReference type="ARBA" id="ARBA00023235"/>
    </source>
</evidence>
<dbReference type="SMART" id="SM00487">
    <property type="entry name" value="DEXDc"/>
    <property type="match status" value="1"/>
</dbReference>
<gene>
    <name evidence="15" type="ordered locus">Echvi_0342</name>
</gene>
<feature type="domain" description="Helicase ATP-binding" evidence="13">
    <location>
        <begin position="26"/>
        <end position="194"/>
    </location>
</feature>
<dbReference type="PROSITE" id="PS51192">
    <property type="entry name" value="HELICASE_ATP_BIND_1"/>
    <property type="match status" value="1"/>
</dbReference>
<dbReference type="SUPFAM" id="SSF52540">
    <property type="entry name" value="P-loop containing nucleoside triphosphate hydrolases"/>
    <property type="match status" value="1"/>
</dbReference>
<evidence type="ECO:0000256" key="3">
    <source>
        <dbReference type="ARBA" id="ARBA00022741"/>
    </source>
</evidence>
<dbReference type="KEGG" id="evi:Echvi_0342"/>
<evidence type="ECO:0000259" key="14">
    <source>
        <dbReference type="PROSITE" id="PS51194"/>
    </source>
</evidence>
<dbReference type="Pfam" id="PF16124">
    <property type="entry name" value="RecQ_Zn_bind"/>
    <property type="match status" value="1"/>
</dbReference>
<dbReference type="Pfam" id="PF00271">
    <property type="entry name" value="Helicase_C"/>
    <property type="match status" value="1"/>
</dbReference>
<dbReference type="GO" id="GO:0003677">
    <property type="term" value="F:DNA binding"/>
    <property type="evidence" value="ECO:0007669"/>
    <property type="project" value="UniProtKB-KW"/>
</dbReference>
<dbReference type="GO" id="GO:0046872">
    <property type="term" value="F:metal ion binding"/>
    <property type="evidence" value="ECO:0007669"/>
    <property type="project" value="UniProtKB-KW"/>
</dbReference>
<dbReference type="Proteomes" id="UP000010796">
    <property type="component" value="Chromosome"/>
</dbReference>
<evidence type="ECO:0000256" key="2">
    <source>
        <dbReference type="ARBA" id="ARBA00022723"/>
    </source>
</evidence>
<dbReference type="GO" id="GO:0009378">
    <property type="term" value="F:four-way junction helicase activity"/>
    <property type="evidence" value="ECO:0007669"/>
    <property type="project" value="TreeGrafter"/>
</dbReference>
<comment type="similarity">
    <text evidence="1">Belongs to the helicase family. RecQ subfamily.</text>
</comment>
<dbReference type="InterPro" id="IPR027417">
    <property type="entry name" value="P-loop_NTPase"/>
</dbReference>
<dbReference type="Gene3D" id="3.40.50.300">
    <property type="entry name" value="P-loop containing nucleotide triphosphate hydrolases"/>
    <property type="match status" value="2"/>
</dbReference>
<evidence type="ECO:0000256" key="6">
    <source>
        <dbReference type="ARBA" id="ARBA00022840"/>
    </source>
</evidence>
<dbReference type="GO" id="GO:0005524">
    <property type="term" value="F:ATP binding"/>
    <property type="evidence" value="ECO:0007669"/>
    <property type="project" value="UniProtKB-KW"/>
</dbReference>
<dbReference type="PROSITE" id="PS51194">
    <property type="entry name" value="HELICASE_CTER"/>
    <property type="match status" value="1"/>
</dbReference>
<protein>
    <recommendedName>
        <fullName evidence="11">ATP-dependent DNA helicase RecQ</fullName>
        <ecNumber evidence="10">5.6.2.4</ecNumber>
    </recommendedName>
    <alternativeName>
        <fullName evidence="12">DNA 3'-5' helicase RecQ</fullName>
    </alternativeName>
</protein>
<dbReference type="InterPro" id="IPR036388">
    <property type="entry name" value="WH-like_DNA-bd_sf"/>
</dbReference>
<dbReference type="CDD" id="cd17920">
    <property type="entry name" value="DEXHc_RecQ"/>
    <property type="match status" value="1"/>
</dbReference>
<dbReference type="GO" id="GO:0030894">
    <property type="term" value="C:replisome"/>
    <property type="evidence" value="ECO:0007669"/>
    <property type="project" value="TreeGrafter"/>
</dbReference>
<dbReference type="InterPro" id="IPR001650">
    <property type="entry name" value="Helicase_C-like"/>
</dbReference>